<evidence type="ECO:0000256" key="1">
    <source>
        <dbReference type="ARBA" id="ARBA00004141"/>
    </source>
</evidence>
<keyword evidence="4 7" id="KW-0812">Transmembrane</keyword>
<dbReference type="GO" id="GO:0089702">
    <property type="term" value="F:undecaprenyl-phosphate glucose phosphotransferase activity"/>
    <property type="evidence" value="ECO:0007669"/>
    <property type="project" value="TreeGrafter"/>
</dbReference>
<proteinExistence type="inferred from homology"/>
<evidence type="ECO:0000313" key="11">
    <source>
        <dbReference type="Proteomes" id="UP000241405"/>
    </source>
</evidence>
<dbReference type="Proteomes" id="UP000241618">
    <property type="component" value="Unassembled WGS sequence"/>
</dbReference>
<comment type="subcellular location">
    <subcellularLocation>
        <location evidence="1">Membrane</location>
        <topology evidence="1">Multi-pass membrane protein</topology>
    </subcellularLocation>
</comment>
<evidence type="ECO:0000256" key="6">
    <source>
        <dbReference type="ARBA" id="ARBA00023136"/>
    </source>
</evidence>
<evidence type="ECO:0000313" key="12">
    <source>
        <dbReference type="Proteomes" id="UP000241618"/>
    </source>
</evidence>
<evidence type="ECO:0000313" key="10">
    <source>
        <dbReference type="EMBL" id="PSU53502.1"/>
    </source>
</evidence>
<dbReference type="AlphaFoldDB" id="A0A2T3JVZ8"/>
<name>A0A2T3JVZ8_PHOPO</name>
<reference evidence="11 12" key="1">
    <citation type="submission" date="2018-03" db="EMBL/GenBank/DDBJ databases">
        <title>Whole genome sequencing of Histamine producing bacteria.</title>
        <authorList>
            <person name="Butler K."/>
        </authorList>
    </citation>
    <scope>NUCLEOTIDE SEQUENCE [LARGE SCALE GENOMIC DNA]</scope>
    <source>
        <strain evidence="10 12">FS-6.1</strain>
        <strain evidence="9 11">FS-6.2</strain>
    </source>
</reference>
<feature type="transmembrane region" description="Helical" evidence="7">
    <location>
        <begin position="73"/>
        <end position="94"/>
    </location>
</feature>
<keyword evidence="5 7" id="KW-1133">Transmembrane helix</keyword>
<dbReference type="InterPro" id="IPR017473">
    <property type="entry name" value="Undecaprenyl-P_gluc_Ptfrase"/>
</dbReference>
<dbReference type="NCBIfam" id="TIGR03023">
    <property type="entry name" value="WcaJ_sugtrans"/>
    <property type="match status" value="1"/>
</dbReference>
<dbReference type="NCBIfam" id="TIGR03025">
    <property type="entry name" value="EPS_sugtrans"/>
    <property type="match status" value="1"/>
</dbReference>
<dbReference type="Proteomes" id="UP000241405">
    <property type="component" value="Unassembled WGS sequence"/>
</dbReference>
<dbReference type="GO" id="GO:0009242">
    <property type="term" value="P:colanic acid biosynthetic process"/>
    <property type="evidence" value="ECO:0007669"/>
    <property type="project" value="TreeGrafter"/>
</dbReference>
<dbReference type="Pfam" id="PF02397">
    <property type="entry name" value="Bac_transf"/>
    <property type="match status" value="1"/>
</dbReference>
<evidence type="ECO:0000256" key="3">
    <source>
        <dbReference type="ARBA" id="ARBA00022679"/>
    </source>
</evidence>
<accession>A0A2T3JVZ8</accession>
<keyword evidence="6 7" id="KW-0472">Membrane</keyword>
<sequence length="470" mass="53502">MKIQAIKIADDGYAVLIKASDFLLLNITLTFLISLHSVSETAVGLAASFLFAVIFLLVGEYSGLYKKYVRQDYSYTALKTLFTFFLSFLIWRILCQQLNSFEGINDTHLNTVIVWQWILLSISCMILVKCVAIYAIREFLKRNSHVRRIAILGMTKGGIAIEHALRKDIRHQKFEIFYFDDRDVSRFGYLSKTQLNGNIDQLVQLAKDGEIDEVYIALPMVAKDRIQKCLRLLSDTMAETYIVPDLYTYDLNVSQIRTIGNVQTFSVFGSPFEGMGAVLKRIEDIIISSVIILLISPVLIAVAIGVKRSSPGPVLFKQDRYGLGGKKIRVWKFRSMGVMENDTVVTQATKNDPRVTKFGAFIRRTSLDELPQFFNVLQGSMSIVGPRPHAVAHNEEYRVLVNKYMLRHKVKPGITGLAQIKGFRGETDTLDKMEMRVKYDLQYIQNWSLSKDLNIIFLTIFKGFVSETAY</sequence>
<evidence type="ECO:0000256" key="5">
    <source>
        <dbReference type="ARBA" id="ARBA00022989"/>
    </source>
</evidence>
<dbReference type="PANTHER" id="PTHR30576">
    <property type="entry name" value="COLANIC BIOSYNTHESIS UDP-GLUCOSE LIPID CARRIER TRANSFERASE"/>
    <property type="match status" value="1"/>
</dbReference>
<protein>
    <submittedName>
        <fullName evidence="10">Undecaprenyl-phosphate glucose phosphotransferase</fullName>
    </submittedName>
</protein>
<dbReference type="PANTHER" id="PTHR30576:SF21">
    <property type="entry name" value="UDP-GLUCOSE:UNDECAPRENYL-PHOSPHATE GLUCOSE-1-PHOSPHATE TRANSFERASE"/>
    <property type="match status" value="1"/>
</dbReference>
<dbReference type="EMBL" id="PYMO01000002">
    <property type="protein sequence ID" value="PSU26839.1"/>
    <property type="molecule type" value="Genomic_DNA"/>
</dbReference>
<evidence type="ECO:0000259" key="8">
    <source>
        <dbReference type="Pfam" id="PF02397"/>
    </source>
</evidence>
<keyword evidence="11" id="KW-1185">Reference proteome</keyword>
<dbReference type="RefSeq" id="WP_107191889.1">
    <property type="nucleotide sequence ID" value="NZ_PYMN01000051.1"/>
</dbReference>
<comment type="similarity">
    <text evidence="2">Belongs to the bacterial sugar transferase family.</text>
</comment>
<dbReference type="InterPro" id="IPR036291">
    <property type="entry name" value="NAD(P)-bd_dom_sf"/>
</dbReference>
<keyword evidence="3 10" id="KW-0808">Transferase</keyword>
<comment type="caution">
    <text evidence="10">The sequence shown here is derived from an EMBL/GenBank/DDBJ whole genome shotgun (WGS) entry which is preliminary data.</text>
</comment>
<dbReference type="InterPro" id="IPR003362">
    <property type="entry name" value="Bact_transf"/>
</dbReference>
<dbReference type="Gene3D" id="3.40.50.720">
    <property type="entry name" value="NAD(P)-binding Rossmann-like Domain"/>
    <property type="match status" value="1"/>
</dbReference>
<feature type="transmembrane region" description="Helical" evidence="7">
    <location>
        <begin position="12"/>
        <end position="35"/>
    </location>
</feature>
<feature type="transmembrane region" description="Helical" evidence="7">
    <location>
        <begin position="114"/>
        <end position="136"/>
    </location>
</feature>
<gene>
    <name evidence="10" type="ORF">C9J18_03550</name>
    <name evidence="9" type="ORF">CTM96_04540</name>
</gene>
<evidence type="ECO:0000256" key="7">
    <source>
        <dbReference type="SAM" id="Phobius"/>
    </source>
</evidence>
<dbReference type="EMBL" id="PYMP01000002">
    <property type="protein sequence ID" value="PSU53502.1"/>
    <property type="molecule type" value="Genomic_DNA"/>
</dbReference>
<feature type="transmembrane region" description="Helical" evidence="7">
    <location>
        <begin position="285"/>
        <end position="306"/>
    </location>
</feature>
<evidence type="ECO:0000256" key="2">
    <source>
        <dbReference type="ARBA" id="ARBA00006464"/>
    </source>
</evidence>
<organism evidence="10 12">
    <name type="scientific">Photobacterium phosphoreum</name>
    <dbReference type="NCBI Taxonomy" id="659"/>
    <lineage>
        <taxon>Bacteria</taxon>
        <taxon>Pseudomonadati</taxon>
        <taxon>Pseudomonadota</taxon>
        <taxon>Gammaproteobacteria</taxon>
        <taxon>Vibrionales</taxon>
        <taxon>Vibrionaceae</taxon>
        <taxon>Photobacterium</taxon>
    </lineage>
</organism>
<evidence type="ECO:0000256" key="4">
    <source>
        <dbReference type="ARBA" id="ARBA00022692"/>
    </source>
</evidence>
<dbReference type="InterPro" id="IPR017475">
    <property type="entry name" value="EPS_sugar_tfrase"/>
</dbReference>
<dbReference type="SUPFAM" id="SSF51735">
    <property type="entry name" value="NAD(P)-binding Rossmann-fold domains"/>
    <property type="match status" value="1"/>
</dbReference>
<dbReference type="Pfam" id="PF13727">
    <property type="entry name" value="CoA_binding_3"/>
    <property type="match status" value="1"/>
</dbReference>
<evidence type="ECO:0000313" key="9">
    <source>
        <dbReference type="EMBL" id="PSU26839.1"/>
    </source>
</evidence>
<feature type="domain" description="Bacterial sugar transferase" evidence="8">
    <location>
        <begin position="280"/>
        <end position="463"/>
    </location>
</feature>
<dbReference type="GO" id="GO:0016020">
    <property type="term" value="C:membrane"/>
    <property type="evidence" value="ECO:0007669"/>
    <property type="project" value="UniProtKB-SubCell"/>
</dbReference>
<feature type="transmembrane region" description="Helical" evidence="7">
    <location>
        <begin position="41"/>
        <end position="61"/>
    </location>
</feature>